<dbReference type="Gene3D" id="1.10.260.40">
    <property type="entry name" value="lambda repressor-like DNA-binding domains"/>
    <property type="match status" value="1"/>
</dbReference>
<dbReference type="NCBIfam" id="NF046037">
    <property type="entry name" value="carphisopro"/>
    <property type="match status" value="1"/>
</dbReference>
<gene>
    <name evidence="1" type="ORF">UFOVP714_20</name>
    <name evidence="2" type="ORF">UFOVP864_40</name>
</gene>
<evidence type="ECO:0000313" key="2">
    <source>
        <dbReference type="EMBL" id="CAB4167678.1"/>
    </source>
</evidence>
<dbReference type="EMBL" id="LR796814">
    <property type="protein sequence ID" value="CAB4167678.1"/>
    <property type="molecule type" value="Genomic_DNA"/>
</dbReference>
<dbReference type="Pfam" id="PF15943">
    <property type="entry name" value="YdaS_toxin"/>
    <property type="match status" value="1"/>
</dbReference>
<dbReference type="SUPFAM" id="SSF47413">
    <property type="entry name" value="lambda repressor-like DNA-binding domains"/>
    <property type="match status" value="1"/>
</dbReference>
<sequence>MEIEMTGIQKAIDMAGGANPLAAKLGVSHQAVYVWQRKGWVPAQRALEIEKLFDIPRADLFKPELAALFTSN</sequence>
<reference evidence="2" key="1">
    <citation type="submission" date="2020-04" db="EMBL/GenBank/DDBJ databases">
        <authorList>
            <person name="Chiriac C."/>
            <person name="Salcher M."/>
            <person name="Ghai R."/>
            <person name="Kavagutti S V."/>
        </authorList>
    </citation>
    <scope>NUCLEOTIDE SEQUENCE</scope>
</reference>
<organism evidence="2">
    <name type="scientific">uncultured Caudovirales phage</name>
    <dbReference type="NCBI Taxonomy" id="2100421"/>
    <lineage>
        <taxon>Viruses</taxon>
        <taxon>Duplodnaviria</taxon>
        <taxon>Heunggongvirae</taxon>
        <taxon>Uroviricota</taxon>
        <taxon>Caudoviricetes</taxon>
        <taxon>Peduoviridae</taxon>
        <taxon>Maltschvirus</taxon>
        <taxon>Maltschvirus maltsch</taxon>
    </lineage>
</organism>
<accession>A0A6J5PEQ0</accession>
<dbReference type="InterPro" id="IPR031856">
    <property type="entry name" value="YdaS_toxin-like"/>
</dbReference>
<dbReference type="EMBL" id="LR796674">
    <property type="protein sequence ID" value="CAB4158603.1"/>
    <property type="molecule type" value="Genomic_DNA"/>
</dbReference>
<name>A0A6J5PEQ0_9CAUD</name>
<proteinExistence type="predicted"/>
<evidence type="ECO:0000313" key="1">
    <source>
        <dbReference type="EMBL" id="CAB4158603.1"/>
    </source>
</evidence>
<dbReference type="InterPro" id="IPR010982">
    <property type="entry name" value="Lambda_DNA-bd_dom_sf"/>
</dbReference>
<dbReference type="InterPro" id="IPR059216">
    <property type="entry name" value="LeuA_carph_isopro_dom"/>
</dbReference>
<protein>
    <submittedName>
        <fullName evidence="2">Bacterial antitoxin YdaS</fullName>
    </submittedName>
</protein>
<dbReference type="GO" id="GO:0003677">
    <property type="term" value="F:DNA binding"/>
    <property type="evidence" value="ECO:0007669"/>
    <property type="project" value="InterPro"/>
</dbReference>